<keyword evidence="1" id="KW-0732">Signal</keyword>
<dbReference type="InterPro" id="IPR036779">
    <property type="entry name" value="LysM_dom_sf"/>
</dbReference>
<comment type="caution">
    <text evidence="3">The sequence shown here is derived from an EMBL/GenBank/DDBJ whole genome shotgun (WGS) entry which is preliminary data.</text>
</comment>
<gene>
    <name evidence="3" type="ORF">FZC79_05910</name>
</gene>
<evidence type="ECO:0000313" key="3">
    <source>
        <dbReference type="EMBL" id="TYR76416.1"/>
    </source>
</evidence>
<dbReference type="PANTHER" id="PTHR21666:SF270">
    <property type="entry name" value="MUREIN HYDROLASE ACTIVATOR ENVC"/>
    <property type="match status" value="1"/>
</dbReference>
<dbReference type="SMART" id="SM00257">
    <property type="entry name" value="LysM"/>
    <property type="match status" value="2"/>
</dbReference>
<dbReference type="AlphaFoldDB" id="A0A5D4KHJ5"/>
<protein>
    <submittedName>
        <fullName evidence="3">Peptidoglycan DD-metalloendopeptidase family protein</fullName>
    </submittedName>
</protein>
<evidence type="ECO:0000313" key="4">
    <source>
        <dbReference type="Proteomes" id="UP000323317"/>
    </source>
</evidence>
<feature type="chain" id="PRO_5023060019" evidence="1">
    <location>
        <begin position="32"/>
        <end position="305"/>
    </location>
</feature>
<dbReference type="CDD" id="cd00118">
    <property type="entry name" value="LysM"/>
    <property type="match status" value="2"/>
</dbReference>
<dbReference type="EMBL" id="VTEH01000003">
    <property type="protein sequence ID" value="TYR76416.1"/>
    <property type="molecule type" value="Genomic_DNA"/>
</dbReference>
<dbReference type="InterPro" id="IPR011055">
    <property type="entry name" value="Dup_hybrid_motif"/>
</dbReference>
<dbReference type="SUPFAM" id="SSF51261">
    <property type="entry name" value="Duplicated hybrid motif"/>
    <property type="match status" value="1"/>
</dbReference>
<proteinExistence type="predicted"/>
<dbReference type="Pfam" id="PF01551">
    <property type="entry name" value="Peptidase_M23"/>
    <property type="match status" value="1"/>
</dbReference>
<feature type="domain" description="LysM" evidence="2">
    <location>
        <begin position="209"/>
        <end position="252"/>
    </location>
</feature>
<name>A0A5D4KHJ5_9BACI</name>
<dbReference type="CDD" id="cd12797">
    <property type="entry name" value="M23_peptidase"/>
    <property type="match status" value="1"/>
</dbReference>
<sequence>MVVDYIRRILIVSLLALCVSLLFWSGSAAHAEESGISTWVFPADGYITDHYGTRGGNHKGMDIGGEHGSPVYSVDEGVVSKSYYSSSYGHVVFVKHPNGYETVYGHLHERAVSEGQAVGKGEKIGEMGNTGRSTGTHLHFEVHNGEWTEHKDHAIDPYLVFGEGETGQTVFAKEHDPYQIREVALKVTKLEALQPLSAAIGQEGSDGNVLHRVAKGETLWGISQVYGVSTSQLMKQNGLGDSTIISGQQLIIPSGKKSVHLVKSGETLFGIARLYNVSVDDLLVWNEVQKDDPIIPAQELIVNKD</sequence>
<dbReference type="InterPro" id="IPR016047">
    <property type="entry name" value="M23ase_b-sheet_dom"/>
</dbReference>
<dbReference type="PROSITE" id="PS51782">
    <property type="entry name" value="LYSM"/>
    <property type="match status" value="2"/>
</dbReference>
<accession>A0A5D4KHJ5</accession>
<organism evidence="3 4">
    <name type="scientific">Rossellomorea vietnamensis</name>
    <dbReference type="NCBI Taxonomy" id="218284"/>
    <lineage>
        <taxon>Bacteria</taxon>
        <taxon>Bacillati</taxon>
        <taxon>Bacillota</taxon>
        <taxon>Bacilli</taxon>
        <taxon>Bacillales</taxon>
        <taxon>Bacillaceae</taxon>
        <taxon>Rossellomorea</taxon>
    </lineage>
</organism>
<dbReference type="PANTHER" id="PTHR21666">
    <property type="entry name" value="PEPTIDASE-RELATED"/>
    <property type="match status" value="1"/>
</dbReference>
<dbReference type="Gene3D" id="2.70.70.10">
    <property type="entry name" value="Glucose Permease (Domain IIA)"/>
    <property type="match status" value="1"/>
</dbReference>
<dbReference type="GO" id="GO:0004222">
    <property type="term" value="F:metalloendopeptidase activity"/>
    <property type="evidence" value="ECO:0007669"/>
    <property type="project" value="TreeGrafter"/>
</dbReference>
<dbReference type="Gene3D" id="3.10.350.10">
    <property type="entry name" value="LysM domain"/>
    <property type="match status" value="2"/>
</dbReference>
<dbReference type="Pfam" id="PF01476">
    <property type="entry name" value="LysM"/>
    <property type="match status" value="2"/>
</dbReference>
<dbReference type="Proteomes" id="UP000323317">
    <property type="component" value="Unassembled WGS sequence"/>
</dbReference>
<dbReference type="RefSeq" id="WP_148945917.1">
    <property type="nucleotide sequence ID" value="NZ_VTEH01000003.1"/>
</dbReference>
<dbReference type="InterPro" id="IPR050570">
    <property type="entry name" value="Cell_wall_metabolism_enzyme"/>
</dbReference>
<feature type="domain" description="LysM" evidence="2">
    <location>
        <begin position="258"/>
        <end position="302"/>
    </location>
</feature>
<feature type="signal peptide" evidence="1">
    <location>
        <begin position="1"/>
        <end position="31"/>
    </location>
</feature>
<dbReference type="SUPFAM" id="SSF54106">
    <property type="entry name" value="LysM domain"/>
    <property type="match status" value="2"/>
</dbReference>
<reference evidence="3 4" key="1">
    <citation type="submission" date="2019-08" db="EMBL/GenBank/DDBJ databases">
        <title>Bacillus genomes from the desert of Cuatro Cienegas, Coahuila.</title>
        <authorList>
            <person name="Olmedo-Alvarez G."/>
        </authorList>
    </citation>
    <scope>NUCLEOTIDE SEQUENCE [LARGE SCALE GENOMIC DNA]</scope>
    <source>
        <strain evidence="3 4">CH40_1T</strain>
    </source>
</reference>
<evidence type="ECO:0000256" key="1">
    <source>
        <dbReference type="SAM" id="SignalP"/>
    </source>
</evidence>
<evidence type="ECO:0000259" key="2">
    <source>
        <dbReference type="PROSITE" id="PS51782"/>
    </source>
</evidence>
<dbReference type="InterPro" id="IPR018392">
    <property type="entry name" value="LysM"/>
</dbReference>